<sequence>MTRIPLFSSFCSYSTHLSFLLFKQHSHAGHVARSRQLTRPPVPSARLGGTCPLLVAPHRPPLATPAARTSAPSKFAPTFFARDSVPAPRFDVRPPPRPPPASCCRRAVPSAPMLPPPPSLRPHANLTLAPRYPASGCPSRSASALSDVAAHVSSRPTESVVSASPSRP</sequence>
<organism evidence="2 3">
    <name type="scientific">Mycena alexandri</name>
    <dbReference type="NCBI Taxonomy" id="1745969"/>
    <lineage>
        <taxon>Eukaryota</taxon>
        <taxon>Fungi</taxon>
        <taxon>Dikarya</taxon>
        <taxon>Basidiomycota</taxon>
        <taxon>Agaricomycotina</taxon>
        <taxon>Agaricomycetes</taxon>
        <taxon>Agaricomycetidae</taxon>
        <taxon>Agaricales</taxon>
        <taxon>Marasmiineae</taxon>
        <taxon>Mycenaceae</taxon>
        <taxon>Mycena</taxon>
    </lineage>
</organism>
<evidence type="ECO:0000313" key="3">
    <source>
        <dbReference type="Proteomes" id="UP001218188"/>
    </source>
</evidence>
<keyword evidence="3" id="KW-1185">Reference proteome</keyword>
<dbReference type="Proteomes" id="UP001218188">
    <property type="component" value="Unassembled WGS sequence"/>
</dbReference>
<proteinExistence type="predicted"/>
<protein>
    <submittedName>
        <fullName evidence="2">Uncharacterized protein</fullName>
    </submittedName>
</protein>
<feature type="compositionally biased region" description="Low complexity" evidence="1">
    <location>
        <begin position="102"/>
        <end position="111"/>
    </location>
</feature>
<accession>A0AAD6WL78</accession>
<dbReference type="AlphaFoldDB" id="A0AAD6WL78"/>
<reference evidence="2" key="1">
    <citation type="submission" date="2023-03" db="EMBL/GenBank/DDBJ databases">
        <title>Massive genome expansion in bonnet fungi (Mycena s.s.) driven by repeated elements and novel gene families across ecological guilds.</title>
        <authorList>
            <consortium name="Lawrence Berkeley National Laboratory"/>
            <person name="Harder C.B."/>
            <person name="Miyauchi S."/>
            <person name="Viragh M."/>
            <person name="Kuo A."/>
            <person name="Thoen E."/>
            <person name="Andreopoulos B."/>
            <person name="Lu D."/>
            <person name="Skrede I."/>
            <person name="Drula E."/>
            <person name="Henrissat B."/>
            <person name="Morin E."/>
            <person name="Kohler A."/>
            <person name="Barry K."/>
            <person name="LaButti K."/>
            <person name="Morin E."/>
            <person name="Salamov A."/>
            <person name="Lipzen A."/>
            <person name="Mereny Z."/>
            <person name="Hegedus B."/>
            <person name="Baldrian P."/>
            <person name="Stursova M."/>
            <person name="Weitz H."/>
            <person name="Taylor A."/>
            <person name="Grigoriev I.V."/>
            <person name="Nagy L.G."/>
            <person name="Martin F."/>
            <person name="Kauserud H."/>
        </authorList>
    </citation>
    <scope>NUCLEOTIDE SEQUENCE</scope>
    <source>
        <strain evidence="2">CBHHK200</strain>
    </source>
</reference>
<dbReference type="EMBL" id="JARJCM010000496">
    <property type="protein sequence ID" value="KAJ7016477.1"/>
    <property type="molecule type" value="Genomic_DNA"/>
</dbReference>
<comment type="caution">
    <text evidence="2">The sequence shown here is derived from an EMBL/GenBank/DDBJ whole genome shotgun (WGS) entry which is preliminary data.</text>
</comment>
<gene>
    <name evidence="2" type="ORF">C8F04DRAFT_1281230</name>
</gene>
<feature type="region of interest" description="Disordered" evidence="1">
    <location>
        <begin position="86"/>
        <end position="168"/>
    </location>
</feature>
<evidence type="ECO:0000313" key="2">
    <source>
        <dbReference type="EMBL" id="KAJ7016477.1"/>
    </source>
</evidence>
<feature type="compositionally biased region" description="Polar residues" evidence="1">
    <location>
        <begin position="154"/>
        <end position="168"/>
    </location>
</feature>
<evidence type="ECO:0000256" key="1">
    <source>
        <dbReference type="SAM" id="MobiDB-lite"/>
    </source>
</evidence>
<name>A0AAD6WL78_9AGAR</name>